<dbReference type="PANTHER" id="PTHR22028">
    <property type="entry name" value="SFI1 SPINDLE BODY DOMAIN-CONTAINING PROTEIN-RELATED"/>
    <property type="match status" value="1"/>
</dbReference>
<feature type="compositionally biased region" description="Basic residues" evidence="1">
    <location>
        <begin position="121"/>
        <end position="135"/>
    </location>
</feature>
<feature type="compositionally biased region" description="Polar residues" evidence="1">
    <location>
        <begin position="1226"/>
        <end position="1240"/>
    </location>
</feature>
<feature type="region of interest" description="Disordered" evidence="1">
    <location>
        <begin position="1128"/>
        <end position="1282"/>
    </location>
</feature>
<dbReference type="Proteomes" id="UP001159428">
    <property type="component" value="Unassembled WGS sequence"/>
</dbReference>
<name>A0AAU9WQQ6_9CNID</name>
<feature type="compositionally biased region" description="Basic and acidic residues" evidence="1">
    <location>
        <begin position="136"/>
        <end position="149"/>
    </location>
</feature>
<dbReference type="GO" id="GO:0019902">
    <property type="term" value="F:phosphatase binding"/>
    <property type="evidence" value="ECO:0007669"/>
    <property type="project" value="TreeGrafter"/>
</dbReference>
<feature type="region of interest" description="Disordered" evidence="1">
    <location>
        <begin position="1003"/>
        <end position="1038"/>
    </location>
</feature>
<protein>
    <recommendedName>
        <fullName evidence="4">Protein SFI1 homolog</fullName>
    </recommendedName>
</protein>
<evidence type="ECO:0000313" key="3">
    <source>
        <dbReference type="Proteomes" id="UP001159428"/>
    </source>
</evidence>
<comment type="caution">
    <text evidence="2">The sequence shown here is derived from an EMBL/GenBank/DDBJ whole genome shotgun (WGS) entry which is preliminary data.</text>
</comment>
<evidence type="ECO:0008006" key="4">
    <source>
        <dbReference type="Google" id="ProtNLM"/>
    </source>
</evidence>
<feature type="compositionally biased region" description="Basic and acidic residues" evidence="1">
    <location>
        <begin position="1140"/>
        <end position="1157"/>
    </location>
</feature>
<organism evidence="2 3">
    <name type="scientific">Pocillopora meandrina</name>
    <dbReference type="NCBI Taxonomy" id="46732"/>
    <lineage>
        <taxon>Eukaryota</taxon>
        <taxon>Metazoa</taxon>
        <taxon>Cnidaria</taxon>
        <taxon>Anthozoa</taxon>
        <taxon>Hexacorallia</taxon>
        <taxon>Scleractinia</taxon>
        <taxon>Astrocoeniina</taxon>
        <taxon>Pocilloporidae</taxon>
        <taxon>Pocillopora</taxon>
    </lineage>
</organism>
<reference evidence="2 3" key="1">
    <citation type="submission" date="2022-05" db="EMBL/GenBank/DDBJ databases">
        <authorList>
            <consortium name="Genoscope - CEA"/>
            <person name="William W."/>
        </authorList>
    </citation>
    <scope>NUCLEOTIDE SEQUENCE [LARGE SCALE GENOMIC DNA]</scope>
</reference>
<feature type="compositionally biased region" description="Low complexity" evidence="1">
    <location>
        <begin position="1248"/>
        <end position="1259"/>
    </location>
</feature>
<feature type="compositionally biased region" description="Basic and acidic residues" evidence="1">
    <location>
        <begin position="74"/>
        <end position="100"/>
    </location>
</feature>
<evidence type="ECO:0000256" key="1">
    <source>
        <dbReference type="SAM" id="MobiDB-lite"/>
    </source>
</evidence>
<feature type="region of interest" description="Disordered" evidence="1">
    <location>
        <begin position="1"/>
        <end position="29"/>
    </location>
</feature>
<dbReference type="EMBL" id="CALNXJ010000019">
    <property type="protein sequence ID" value="CAH3122321.1"/>
    <property type="molecule type" value="Genomic_DNA"/>
</dbReference>
<keyword evidence="3" id="KW-1185">Reference proteome</keyword>
<gene>
    <name evidence="2" type="ORF">PMEA_00009515</name>
</gene>
<feature type="region of interest" description="Disordered" evidence="1">
    <location>
        <begin position="121"/>
        <end position="149"/>
    </location>
</feature>
<accession>A0AAU9WQQ6</accession>
<feature type="region of interest" description="Disordered" evidence="1">
    <location>
        <begin position="1087"/>
        <end position="1115"/>
    </location>
</feature>
<feature type="region of interest" description="Disordered" evidence="1">
    <location>
        <begin position="73"/>
        <end position="106"/>
    </location>
</feature>
<sequence length="1413" mass="168555">MQEDSPGSRGKRTRNERYSTPTKPKQLSVKAARQKAKEFATKDDKSTRVLAKQAILKELSTQLVVRAHGVVPKNRSEEEHTQDHPVHLTLSDTKKEELKPVKSTSKIPRRVDEAYTSIRNKRQAKSVTQPKRKIPKKEAGFADKRDNQHEERRNRFLAKKYLLIWEKKTYGRLTLATARAHYERKLKQHTLQVWQDIWWTGRKGWKLNVRADYHNRYRLWQKSWKAWRQYIIYCQTKAAKDKLAHHRAHHLLLVKCWSGWKGYIKIRRGKRQQNDRAMDLADKRLKKHVWEHWLSQLAFREKLQHMNNEALQFWAACLMSKAWRIWTTLHFTRIEERNRMRMASQYSDRILLLKVWRGMKNYRAVRKLKQLRGDAAGRHFSLILLKKSFQTWVARWQRQVELAQFEDLITYKGNMAVARRVLVHWKHYISLRKDMYKNEDVAANYYEKHLLTICFNALHLQSIQRRLKEMRVKMANDLHKRLQLQRVWSIWLKRCEHSEELKLHAVSKRARAHYNLQLKRKLFVVWVRYCQWRRFRKSQYAKADHHFCEKALPRYFCRMMIFVDLMHSQKETILASKKFRREALLAKSFYLWWRKYQLKMDIRMMERMAILHNDEVVKRHCLRLWVQRARKVLRERRLEVVADDHYHQRLLLMGIRRWREFNQEMKASRSLQHLSVRHYYINLLKRTWTAWNRFVYFRQVKWRKQTRACLHYQRRLLSQVVAAWKDHYQHVKAVETHCEERLQTRNMDRLRYAFETWKKNSTVEKEQKRNKIIGDRFFAKAILFKCFSSWREFAAHRAVRKWQQWERVREIQQKLDKGKLYRSFRAWKSFKRKSVHDKTLRNRAFDHYEKSLLKKAMFSWKGYIHLCFRIKILQRQSMWLHNRRITVAFFRKWQKQHGVVVYEKRQTVLALWHWSVTLQRKAFYALLEYAISRKKKAVRITRALEERRHRLLRAGVKQWMKVGFHLASERSRLAQERQLEVAHSLHQCVYRCAIHWRRVTANRVRQRGGKPRPRRLMSPKLDGPDTTSLKSSHAAHSIQPSTYSWQVERIASETFKERPRPRKPDYLRESFDVAEISMSTNLFPRMSSVRVTAREEDDEAKPRTSPPRPTSQMRTIIHPCERKAGEESFVFPSSSGEESFDGREGSKRVRTDERDSSKAVVHSKGQPEPASKPAQMPASVAPPIHTRPTGGAERRTVLLPPSSFTLPTRTKSSPLQPTVSDAAEVQASSSTHPGSSPRTSFDSEKDVVSSPSTTSSPSKNSEEENNSAGEVGEEEDTNEGEWDIEAERDRLKLDAIEGAPKSGFFCALKKEGNLQERVTHMKNVLQEFHDMKVAYSHKKKQRDQLSVWVEEQIQDLGPNHQDEELLQTQQCLHELIEEVNKIAEKIKRTRPLVEQVALNIRELIQQTGRGGLG</sequence>
<evidence type="ECO:0000313" key="2">
    <source>
        <dbReference type="EMBL" id="CAH3122321.1"/>
    </source>
</evidence>
<proteinExistence type="predicted"/>
<feature type="compositionally biased region" description="Acidic residues" evidence="1">
    <location>
        <begin position="1271"/>
        <end position="1282"/>
    </location>
</feature>
<feature type="compositionally biased region" description="Basic residues" evidence="1">
    <location>
        <begin position="1003"/>
        <end position="1017"/>
    </location>
</feature>
<dbReference type="InterPro" id="IPR052270">
    <property type="entry name" value="CACF_protein"/>
</dbReference>
<feature type="compositionally biased region" description="Polar residues" evidence="1">
    <location>
        <begin position="1202"/>
        <end position="1219"/>
    </location>
</feature>
<dbReference type="PANTHER" id="PTHR22028:SF4">
    <property type="entry name" value="PROTEIN SFI1 HOMOLOG"/>
    <property type="match status" value="1"/>
</dbReference>